<evidence type="ECO:0000313" key="3">
    <source>
        <dbReference type="EMBL" id="QQP84738.1"/>
    </source>
</evidence>
<organism evidence="3 4">
    <name type="scientific">Entomomonas asaccharolytica</name>
    <dbReference type="NCBI Taxonomy" id="2785331"/>
    <lineage>
        <taxon>Bacteria</taxon>
        <taxon>Pseudomonadati</taxon>
        <taxon>Pseudomonadota</taxon>
        <taxon>Gammaproteobacteria</taxon>
        <taxon>Pseudomonadales</taxon>
        <taxon>Pseudomonadaceae</taxon>
        <taxon>Entomomonas</taxon>
    </lineage>
</organism>
<gene>
    <name evidence="3" type="ORF">JHT90_10000</name>
</gene>
<sequence>MNTLQKLTATIALIAMPISMAYSSPCYTNTEDGCGNSNEKVIHVQTKDTGFGFCTEYLNNNNEKVTRCHSELSEEEKLIAQQKAIAEAQAPKQTTSTTSVNNYNYNYNVVPNSNQVSNTYSTGYNYGYSYGYNYYRNNYNYYPNYYYSNKYHRPRPPNHHNHQRPPHKNQNITLPSISFGQKNNMTPTRPRNNSNISRPANRGSGSHSSPRATLPSTKR</sequence>
<keyword evidence="4" id="KW-1185">Reference proteome</keyword>
<dbReference type="EMBL" id="CP067393">
    <property type="protein sequence ID" value="QQP84738.1"/>
    <property type="molecule type" value="Genomic_DNA"/>
</dbReference>
<dbReference type="AlphaFoldDB" id="A0A974RW23"/>
<evidence type="ECO:0000256" key="2">
    <source>
        <dbReference type="SAM" id="SignalP"/>
    </source>
</evidence>
<evidence type="ECO:0000256" key="1">
    <source>
        <dbReference type="SAM" id="MobiDB-lite"/>
    </source>
</evidence>
<protein>
    <submittedName>
        <fullName evidence="3">Uncharacterized protein</fullName>
    </submittedName>
</protein>
<name>A0A974RW23_9GAMM</name>
<proteinExistence type="predicted"/>
<evidence type="ECO:0000313" key="4">
    <source>
        <dbReference type="Proteomes" id="UP000595278"/>
    </source>
</evidence>
<keyword evidence="2" id="KW-0732">Signal</keyword>
<feature type="signal peptide" evidence="2">
    <location>
        <begin position="1"/>
        <end position="21"/>
    </location>
</feature>
<feature type="region of interest" description="Disordered" evidence="1">
    <location>
        <begin position="150"/>
        <end position="219"/>
    </location>
</feature>
<accession>A0A974RW23</accession>
<feature type="chain" id="PRO_5037239428" evidence="2">
    <location>
        <begin position="22"/>
        <end position="219"/>
    </location>
</feature>
<dbReference type="KEGG" id="eaz:JHT90_10000"/>
<feature type="compositionally biased region" description="Polar residues" evidence="1">
    <location>
        <begin position="172"/>
        <end position="219"/>
    </location>
</feature>
<dbReference type="RefSeq" id="WP_201090635.1">
    <property type="nucleotide sequence ID" value="NZ_CP067393.1"/>
</dbReference>
<dbReference type="Proteomes" id="UP000595278">
    <property type="component" value="Chromosome"/>
</dbReference>
<feature type="compositionally biased region" description="Basic residues" evidence="1">
    <location>
        <begin position="150"/>
        <end position="167"/>
    </location>
</feature>
<reference evidence="3 4" key="1">
    <citation type="submission" date="2021-01" db="EMBL/GenBank/DDBJ databases">
        <title>Entomomonas sp. F2A isolated from a house cricket (Acheta domesticus).</title>
        <authorList>
            <person name="Spergser J."/>
            <person name="Busse H.-J."/>
        </authorList>
    </citation>
    <scope>NUCLEOTIDE SEQUENCE [LARGE SCALE GENOMIC DNA]</scope>
    <source>
        <strain evidence="3 4">F2A</strain>
    </source>
</reference>